<reference evidence="2" key="1">
    <citation type="journal article" date="2022" name="Mol. Ecol. Resour.">
        <title>The genomes of chicory, endive, great burdock and yacon provide insights into Asteraceae palaeo-polyploidization history and plant inulin production.</title>
        <authorList>
            <person name="Fan W."/>
            <person name="Wang S."/>
            <person name="Wang H."/>
            <person name="Wang A."/>
            <person name="Jiang F."/>
            <person name="Liu H."/>
            <person name="Zhao H."/>
            <person name="Xu D."/>
            <person name="Zhang Y."/>
        </authorList>
    </citation>
    <scope>NUCLEOTIDE SEQUENCE [LARGE SCALE GENOMIC DNA]</scope>
    <source>
        <strain evidence="2">cv. Niubang</strain>
    </source>
</reference>
<organism evidence="1 2">
    <name type="scientific">Arctium lappa</name>
    <name type="common">Greater burdock</name>
    <name type="synonym">Lappa major</name>
    <dbReference type="NCBI Taxonomy" id="4217"/>
    <lineage>
        <taxon>Eukaryota</taxon>
        <taxon>Viridiplantae</taxon>
        <taxon>Streptophyta</taxon>
        <taxon>Embryophyta</taxon>
        <taxon>Tracheophyta</taxon>
        <taxon>Spermatophyta</taxon>
        <taxon>Magnoliopsida</taxon>
        <taxon>eudicotyledons</taxon>
        <taxon>Gunneridae</taxon>
        <taxon>Pentapetalae</taxon>
        <taxon>asterids</taxon>
        <taxon>campanulids</taxon>
        <taxon>Asterales</taxon>
        <taxon>Asteraceae</taxon>
        <taxon>Carduoideae</taxon>
        <taxon>Cardueae</taxon>
        <taxon>Arctiinae</taxon>
        <taxon>Arctium</taxon>
    </lineage>
</organism>
<reference evidence="1 2" key="2">
    <citation type="journal article" date="2022" name="Mol. Ecol. Resour.">
        <title>The genomes of chicory, endive, great burdock and yacon provide insights into Asteraceae paleo-polyploidization history and plant inulin production.</title>
        <authorList>
            <person name="Fan W."/>
            <person name="Wang S."/>
            <person name="Wang H."/>
            <person name="Wang A."/>
            <person name="Jiang F."/>
            <person name="Liu H."/>
            <person name="Zhao H."/>
            <person name="Xu D."/>
            <person name="Zhang Y."/>
        </authorList>
    </citation>
    <scope>NUCLEOTIDE SEQUENCE [LARGE SCALE GENOMIC DNA]</scope>
    <source>
        <strain evidence="2">cv. Niubang</strain>
    </source>
</reference>
<dbReference type="EMBL" id="CM042052">
    <property type="protein sequence ID" value="KAI3720316.1"/>
    <property type="molecule type" value="Genomic_DNA"/>
</dbReference>
<comment type="caution">
    <text evidence="1">The sequence shown here is derived from an EMBL/GenBank/DDBJ whole genome shotgun (WGS) entry which is preliminary data.</text>
</comment>
<sequence>MSQQQMPIVYPASDTVPTSNQSSNGSYWAVFIVLSVIVIVSAIGCFLGRLCNKGQDVARPHKDQSHPPKEKDAKRNATGLPTKDRDIESGYDKRLASAKVAATTGEPSMARPEPFVEPMVRPNSLQEPTVSRTNSFDGPNKVRANSFPEPVMGRPNSFHEPDMGRPNSFHEPTMGRPNYLQKGEFQGDQVNFGADRGHEINFKPRTRAQRY</sequence>
<keyword evidence="2" id="KW-1185">Reference proteome</keyword>
<proteinExistence type="predicted"/>
<evidence type="ECO:0000313" key="1">
    <source>
        <dbReference type="EMBL" id="KAI3720316.1"/>
    </source>
</evidence>
<protein>
    <submittedName>
        <fullName evidence="1">Uncharacterized protein</fullName>
    </submittedName>
</protein>
<name>A0ACB9BEU9_ARCLA</name>
<accession>A0ACB9BEU9</accession>
<dbReference type="Proteomes" id="UP001055879">
    <property type="component" value="Linkage Group LG06"/>
</dbReference>
<gene>
    <name evidence="1" type="ORF">L6452_21232</name>
</gene>
<evidence type="ECO:0000313" key="2">
    <source>
        <dbReference type="Proteomes" id="UP001055879"/>
    </source>
</evidence>